<name>A0A401GV51_9APHY</name>
<gene>
    <name evidence="1" type="ORF">SCP_0806350</name>
</gene>
<evidence type="ECO:0008006" key="3">
    <source>
        <dbReference type="Google" id="ProtNLM"/>
    </source>
</evidence>
<dbReference type="OrthoDB" id="2788070at2759"/>
<dbReference type="Proteomes" id="UP000287166">
    <property type="component" value="Unassembled WGS sequence"/>
</dbReference>
<dbReference type="InParanoid" id="A0A401GV51"/>
<dbReference type="RefSeq" id="XP_027617024.1">
    <property type="nucleotide sequence ID" value="XM_027761223.1"/>
</dbReference>
<protein>
    <recommendedName>
        <fullName evidence="3">HNH nuclease domain-containing protein</fullName>
    </recommendedName>
</protein>
<sequence length="352" mass="40594">MIHETKNYIPQHKLSELSIQRRRNFFIWAPSMRLEGGLHLDDRNPITVAKLYRWFALIMEDSSPFCLHPVHILLTNAIFRYLPVAAGHALARDSQIYITPGDVGIFLPGEDQSKYQSQIRFNKEYLSYWEEDNYWPERPQANYMTEPFVEEVRIRDGRRCAVTGASSAEASLTVCWIVLPSTADKVEQLVLPDLTPIRADMTPYLATSNAWTLRTDLAEMFTNNQWGVDVEDNCRVVFFGLYDSYAHLLPQIPSNLPLDTESGPIRERLKEHFTRCLASNILGGDIHDKYDGFDLKGYLDDMGYYEDGIDSSDPAWQTELGKEVWELLIRRRYAERQVQSPRYINVGDAGDQ</sequence>
<dbReference type="GeneID" id="38783028"/>
<dbReference type="AlphaFoldDB" id="A0A401GV51"/>
<comment type="caution">
    <text evidence="1">The sequence shown here is derived from an EMBL/GenBank/DDBJ whole genome shotgun (WGS) entry which is preliminary data.</text>
</comment>
<organism evidence="1 2">
    <name type="scientific">Sparassis crispa</name>
    <dbReference type="NCBI Taxonomy" id="139825"/>
    <lineage>
        <taxon>Eukaryota</taxon>
        <taxon>Fungi</taxon>
        <taxon>Dikarya</taxon>
        <taxon>Basidiomycota</taxon>
        <taxon>Agaricomycotina</taxon>
        <taxon>Agaricomycetes</taxon>
        <taxon>Polyporales</taxon>
        <taxon>Sparassidaceae</taxon>
        <taxon>Sparassis</taxon>
    </lineage>
</organism>
<accession>A0A401GV51</accession>
<keyword evidence="2" id="KW-1185">Reference proteome</keyword>
<evidence type="ECO:0000313" key="2">
    <source>
        <dbReference type="Proteomes" id="UP000287166"/>
    </source>
</evidence>
<dbReference type="EMBL" id="BFAD01000008">
    <property type="protein sequence ID" value="GBE86111.1"/>
    <property type="molecule type" value="Genomic_DNA"/>
</dbReference>
<proteinExistence type="predicted"/>
<reference evidence="1 2" key="1">
    <citation type="journal article" date="2018" name="Sci. Rep.">
        <title>Genome sequence of the cauliflower mushroom Sparassis crispa (Hanabiratake) and its association with beneficial usage.</title>
        <authorList>
            <person name="Kiyama R."/>
            <person name="Furutani Y."/>
            <person name="Kawaguchi K."/>
            <person name="Nakanishi T."/>
        </authorList>
    </citation>
    <scope>NUCLEOTIDE SEQUENCE [LARGE SCALE GENOMIC DNA]</scope>
</reference>
<evidence type="ECO:0000313" key="1">
    <source>
        <dbReference type="EMBL" id="GBE86111.1"/>
    </source>
</evidence>